<gene>
    <name evidence="2" type="ORF">C4D60_Mb05t07120</name>
</gene>
<dbReference type="GO" id="GO:0046872">
    <property type="term" value="F:metal ion binding"/>
    <property type="evidence" value="ECO:0007669"/>
    <property type="project" value="UniProtKB-KW"/>
</dbReference>
<evidence type="ECO:0000313" key="2">
    <source>
        <dbReference type="EMBL" id="THU65768.1"/>
    </source>
</evidence>
<sequence length="106" mass="11848">MFKQQKVVFTVSALVGVKSKQRVMEAVADIHGTPFLADDDDDVRLPFILVFNGVDTMAADLKEQKLTITGEMDILAIAKRLKKFGKFEVASVETCEEKKEQNEGKK</sequence>
<protein>
    <recommendedName>
        <fullName evidence="4">HMA domain-containing protein</fullName>
    </recommendedName>
</protein>
<dbReference type="Proteomes" id="UP000317650">
    <property type="component" value="Chromosome 5"/>
</dbReference>
<dbReference type="PANTHER" id="PTHR45811">
    <property type="entry name" value="COPPER TRANSPORT PROTEIN FAMILY-RELATED"/>
    <property type="match status" value="1"/>
</dbReference>
<evidence type="ECO:0000256" key="1">
    <source>
        <dbReference type="ARBA" id="ARBA00022723"/>
    </source>
</evidence>
<proteinExistence type="predicted"/>
<dbReference type="STRING" id="52838.A0A4S8JUA4"/>
<organism evidence="2 3">
    <name type="scientific">Musa balbisiana</name>
    <name type="common">Banana</name>
    <dbReference type="NCBI Taxonomy" id="52838"/>
    <lineage>
        <taxon>Eukaryota</taxon>
        <taxon>Viridiplantae</taxon>
        <taxon>Streptophyta</taxon>
        <taxon>Embryophyta</taxon>
        <taxon>Tracheophyta</taxon>
        <taxon>Spermatophyta</taxon>
        <taxon>Magnoliopsida</taxon>
        <taxon>Liliopsida</taxon>
        <taxon>Zingiberales</taxon>
        <taxon>Musaceae</taxon>
        <taxon>Musa</taxon>
    </lineage>
</organism>
<accession>A0A4S8JUA4</accession>
<comment type="caution">
    <text evidence="2">The sequence shown here is derived from an EMBL/GenBank/DDBJ whole genome shotgun (WGS) entry which is preliminary data.</text>
</comment>
<name>A0A4S8JUA4_MUSBA</name>
<dbReference type="Gene3D" id="3.30.70.100">
    <property type="match status" value="1"/>
</dbReference>
<keyword evidence="3" id="KW-1185">Reference proteome</keyword>
<dbReference type="AlphaFoldDB" id="A0A4S8JUA4"/>
<keyword evidence="1" id="KW-0479">Metal-binding</keyword>
<dbReference type="PANTHER" id="PTHR45811:SF11">
    <property type="entry name" value="METAL-ASSOCIATED DOMAIN, PUTATIVE-RELATED"/>
    <property type="match status" value="1"/>
</dbReference>
<dbReference type="EMBL" id="PYDT01000003">
    <property type="protein sequence ID" value="THU65768.1"/>
    <property type="molecule type" value="Genomic_DNA"/>
</dbReference>
<dbReference type="InterPro" id="IPR051863">
    <property type="entry name" value="HIPP"/>
</dbReference>
<evidence type="ECO:0000313" key="3">
    <source>
        <dbReference type="Proteomes" id="UP000317650"/>
    </source>
</evidence>
<reference evidence="2 3" key="1">
    <citation type="journal article" date="2019" name="Nat. Plants">
        <title>Genome sequencing of Musa balbisiana reveals subgenome evolution and function divergence in polyploid bananas.</title>
        <authorList>
            <person name="Yao X."/>
        </authorList>
    </citation>
    <scope>NUCLEOTIDE SEQUENCE [LARGE SCALE GENOMIC DNA]</scope>
    <source>
        <strain evidence="3">cv. DH-PKW</strain>
        <tissue evidence="2">Leaves</tissue>
    </source>
</reference>
<evidence type="ECO:0008006" key="4">
    <source>
        <dbReference type="Google" id="ProtNLM"/>
    </source>
</evidence>